<name>A0A811V7Z3_CERCA</name>
<comment type="caution">
    <text evidence="2">The sequence shown here is derived from an EMBL/GenBank/DDBJ whole genome shotgun (WGS) entry which is preliminary data.</text>
</comment>
<proteinExistence type="predicted"/>
<sequence length="124" mass="14346">MCIQVCDEAVNKTKAICKPEKLNFLFEHGESWRVGCYECECVDGVEKCVLPFCSNIDCPRERQVTLKDGCCPHLLADCAPMPNELLNSRSGMQHNKYAAAHVIMMRRMMIFLRYRIVRRTMEII</sequence>
<accession>A0A811V7Z3</accession>
<keyword evidence="3" id="KW-1185">Reference proteome</keyword>
<protein>
    <submittedName>
        <fullName evidence="2">(Mediterranean fruit fly) hypothetical protein</fullName>
    </submittedName>
</protein>
<gene>
    <name evidence="2" type="ORF">CCAP1982_LOCUS14275</name>
</gene>
<reference evidence="2" key="1">
    <citation type="submission" date="2020-11" db="EMBL/GenBank/DDBJ databases">
        <authorList>
            <person name="Whitehead M."/>
        </authorList>
    </citation>
    <scope>NUCLEOTIDE SEQUENCE</scope>
    <source>
        <strain evidence="2">EGII</strain>
    </source>
</reference>
<dbReference type="Pfam" id="PF00093">
    <property type="entry name" value="VWC"/>
    <property type="match status" value="1"/>
</dbReference>
<organism evidence="2 3">
    <name type="scientific">Ceratitis capitata</name>
    <name type="common">Mediterranean fruit fly</name>
    <name type="synonym">Tephritis capitata</name>
    <dbReference type="NCBI Taxonomy" id="7213"/>
    <lineage>
        <taxon>Eukaryota</taxon>
        <taxon>Metazoa</taxon>
        <taxon>Ecdysozoa</taxon>
        <taxon>Arthropoda</taxon>
        <taxon>Hexapoda</taxon>
        <taxon>Insecta</taxon>
        <taxon>Pterygota</taxon>
        <taxon>Neoptera</taxon>
        <taxon>Endopterygota</taxon>
        <taxon>Diptera</taxon>
        <taxon>Brachycera</taxon>
        <taxon>Muscomorpha</taxon>
        <taxon>Tephritoidea</taxon>
        <taxon>Tephritidae</taxon>
        <taxon>Ceratitis</taxon>
        <taxon>Ceratitis</taxon>
    </lineage>
</organism>
<dbReference type="Proteomes" id="UP000606786">
    <property type="component" value="Unassembled WGS sequence"/>
</dbReference>
<evidence type="ECO:0000313" key="2">
    <source>
        <dbReference type="EMBL" id="CAD7005937.1"/>
    </source>
</evidence>
<feature type="domain" description="VWFC" evidence="1">
    <location>
        <begin position="25"/>
        <end position="72"/>
    </location>
</feature>
<evidence type="ECO:0000313" key="3">
    <source>
        <dbReference type="Proteomes" id="UP000606786"/>
    </source>
</evidence>
<dbReference type="EMBL" id="CAJHJT010000034">
    <property type="protein sequence ID" value="CAD7005937.1"/>
    <property type="molecule type" value="Genomic_DNA"/>
</dbReference>
<dbReference type="InterPro" id="IPR001007">
    <property type="entry name" value="VWF_dom"/>
</dbReference>
<dbReference type="OrthoDB" id="5976811at2759"/>
<evidence type="ECO:0000259" key="1">
    <source>
        <dbReference type="Pfam" id="PF00093"/>
    </source>
</evidence>
<dbReference type="SUPFAM" id="SSF57603">
    <property type="entry name" value="FnI-like domain"/>
    <property type="match status" value="1"/>
</dbReference>
<dbReference type="AlphaFoldDB" id="A0A811V7Z3"/>